<dbReference type="AlphaFoldDB" id="A0A5J6MU47"/>
<dbReference type="GO" id="GO:0004364">
    <property type="term" value="F:glutathione transferase activity"/>
    <property type="evidence" value="ECO:0007669"/>
    <property type="project" value="TreeGrafter"/>
</dbReference>
<dbReference type="GO" id="GO:0016034">
    <property type="term" value="F:maleylacetoacetate isomerase activity"/>
    <property type="evidence" value="ECO:0007669"/>
    <property type="project" value="TreeGrafter"/>
</dbReference>
<dbReference type="SUPFAM" id="SSF47616">
    <property type="entry name" value="GST C-terminal domain-like"/>
    <property type="match status" value="1"/>
</dbReference>
<accession>A0A5J6MU47</accession>
<proteinExistence type="predicted"/>
<evidence type="ECO:0000313" key="2">
    <source>
        <dbReference type="EMBL" id="QEX20743.1"/>
    </source>
</evidence>
<evidence type="ECO:0000259" key="1">
    <source>
        <dbReference type="PROSITE" id="PS50404"/>
    </source>
</evidence>
<sequence length="194" mass="21844">MILYSGPTSPFGRSVKVTALELGLPVEEKVVDVYAAEFLDKLNPLRQIPTLALADGTAIADSRIICRYFDSISGRPTLYPKDDYWGLETRISIAIGITEAGLQRRMEVVRPEGEKSPAFIQKQEARIGRSIDHLETIADRIIDKPLAMDQIVTACALAYTDFRFNDGWRQRCPKLDRWSRAFAERPSMVASRPN</sequence>
<dbReference type="InterPro" id="IPR036249">
    <property type="entry name" value="Thioredoxin-like_sf"/>
</dbReference>
<dbReference type="PANTHER" id="PTHR42673:SF4">
    <property type="entry name" value="MALEYLACETOACETATE ISOMERASE"/>
    <property type="match status" value="1"/>
</dbReference>
<dbReference type="InterPro" id="IPR004045">
    <property type="entry name" value="Glutathione_S-Trfase_N"/>
</dbReference>
<dbReference type="EMBL" id="CP042582">
    <property type="protein sequence ID" value="QEX20743.1"/>
    <property type="molecule type" value="Genomic_DNA"/>
</dbReference>
<keyword evidence="3" id="KW-1185">Reference proteome</keyword>
<protein>
    <submittedName>
        <fullName evidence="2">Glutathione S-transferase</fullName>
    </submittedName>
</protein>
<dbReference type="Proteomes" id="UP000325797">
    <property type="component" value="Chromosome"/>
</dbReference>
<dbReference type="Pfam" id="PF13409">
    <property type="entry name" value="GST_N_2"/>
    <property type="match status" value="1"/>
</dbReference>
<dbReference type="InterPro" id="IPR036282">
    <property type="entry name" value="Glutathione-S-Trfase_C_sf"/>
</dbReference>
<dbReference type="KEGG" id="hadh:FRZ61_06620"/>
<reference evidence="2 3" key="1">
    <citation type="submission" date="2019-08" db="EMBL/GenBank/DDBJ databases">
        <title>Hyperibacter terrae gen. nov., sp. nov. and Hyperibacter viscosus sp. nov., two new members in the family Rhodospirillaceae isolated from the rhizosphere of Hypericum perforatum.</title>
        <authorList>
            <person name="Noviana Z."/>
        </authorList>
    </citation>
    <scope>NUCLEOTIDE SEQUENCE [LARGE SCALE GENOMIC DNA]</scope>
    <source>
        <strain evidence="2 3">R5959</strain>
    </source>
</reference>
<organism evidence="2 3">
    <name type="scientific">Hypericibacter adhaerens</name>
    <dbReference type="NCBI Taxonomy" id="2602016"/>
    <lineage>
        <taxon>Bacteria</taxon>
        <taxon>Pseudomonadati</taxon>
        <taxon>Pseudomonadota</taxon>
        <taxon>Alphaproteobacteria</taxon>
        <taxon>Rhodospirillales</taxon>
        <taxon>Dongiaceae</taxon>
        <taxon>Hypericibacter</taxon>
    </lineage>
</organism>
<dbReference type="Gene3D" id="3.40.30.10">
    <property type="entry name" value="Glutaredoxin"/>
    <property type="match status" value="1"/>
</dbReference>
<evidence type="ECO:0000313" key="3">
    <source>
        <dbReference type="Proteomes" id="UP000325797"/>
    </source>
</evidence>
<gene>
    <name evidence="2" type="ORF">FRZ61_06620</name>
</gene>
<dbReference type="PROSITE" id="PS50404">
    <property type="entry name" value="GST_NTER"/>
    <property type="match status" value="1"/>
</dbReference>
<dbReference type="GO" id="GO:0006559">
    <property type="term" value="P:L-phenylalanine catabolic process"/>
    <property type="evidence" value="ECO:0007669"/>
    <property type="project" value="TreeGrafter"/>
</dbReference>
<keyword evidence="2" id="KW-0808">Transferase</keyword>
<feature type="domain" description="GST N-terminal" evidence="1">
    <location>
        <begin position="1"/>
        <end position="77"/>
    </location>
</feature>
<dbReference type="SUPFAM" id="SSF52833">
    <property type="entry name" value="Thioredoxin-like"/>
    <property type="match status" value="1"/>
</dbReference>
<dbReference type="PANTHER" id="PTHR42673">
    <property type="entry name" value="MALEYLACETOACETATE ISOMERASE"/>
    <property type="match status" value="1"/>
</dbReference>
<dbReference type="GO" id="GO:0006749">
    <property type="term" value="P:glutathione metabolic process"/>
    <property type="evidence" value="ECO:0007669"/>
    <property type="project" value="TreeGrafter"/>
</dbReference>
<dbReference type="Gene3D" id="1.20.1050.10">
    <property type="match status" value="1"/>
</dbReference>
<name>A0A5J6MU47_9PROT</name>
<dbReference type="CDD" id="cd03205">
    <property type="entry name" value="GST_C_6"/>
    <property type="match status" value="1"/>
</dbReference>